<feature type="transmembrane region" description="Helical" evidence="1">
    <location>
        <begin position="15"/>
        <end position="38"/>
    </location>
</feature>
<evidence type="ECO:0000313" key="3">
    <source>
        <dbReference type="Proteomes" id="UP000304912"/>
    </source>
</evidence>
<dbReference type="Proteomes" id="UP000304912">
    <property type="component" value="Chromosome"/>
</dbReference>
<dbReference type="RefSeq" id="WP_139755667.1">
    <property type="nucleotide sequence ID" value="NZ_CP039852.1"/>
</dbReference>
<reference evidence="2 3" key="1">
    <citation type="submission" date="2019-04" db="EMBL/GenBank/DDBJ databases">
        <title>Salinimonas iocasae sp. nov., a halophilic bacterium isolated from the outer tube casing of tubeworms in Okinawa Trough.</title>
        <authorList>
            <person name="Zhang H."/>
            <person name="Wang H."/>
            <person name="Li C."/>
        </authorList>
    </citation>
    <scope>NUCLEOTIDE SEQUENCE [LARGE SCALE GENOMIC DNA]</scope>
    <source>
        <strain evidence="2 3">KX18D6</strain>
    </source>
</reference>
<proteinExistence type="predicted"/>
<evidence type="ECO:0000256" key="1">
    <source>
        <dbReference type="SAM" id="Phobius"/>
    </source>
</evidence>
<evidence type="ECO:0000313" key="2">
    <source>
        <dbReference type="EMBL" id="QCZ92918.1"/>
    </source>
</evidence>
<dbReference type="KEGG" id="salk:FBQ74_05185"/>
<feature type="transmembrane region" description="Helical" evidence="1">
    <location>
        <begin position="58"/>
        <end position="76"/>
    </location>
</feature>
<feature type="transmembrane region" description="Helical" evidence="1">
    <location>
        <begin position="161"/>
        <end position="182"/>
    </location>
</feature>
<sequence length="245" mass="27186">MKNLLRGKLTFESGIILFALMLLVGDMVFIVLHTLNAFVLSGGSKFFNIGHDWGVEEFFQYLKYIWVMLLLVLIAVRYRQLAFLVWCPVFVYLLLDDAVKIHETVGDMLAANINAEPVMGLRLQDYGELIVSFCAAVIVLTPVAIAMLKGSSEFRKASLDLGFLIGLLAFFGIVVDMLHVALPTERVSYFVLGTVEDGGEMLAGSIMVAYALVRINSTQLHYWVASVWSAITHCKSESHKASVIS</sequence>
<feature type="transmembrane region" description="Helical" evidence="1">
    <location>
        <begin position="81"/>
        <end position="99"/>
    </location>
</feature>
<keyword evidence="1" id="KW-0472">Membrane</keyword>
<feature type="transmembrane region" description="Helical" evidence="1">
    <location>
        <begin position="129"/>
        <end position="149"/>
    </location>
</feature>
<name>A0A5B7YBM1_9ALTE</name>
<accession>A0A5B7YBM1</accession>
<dbReference type="OrthoDB" id="7857417at2"/>
<dbReference type="EMBL" id="CP039852">
    <property type="protein sequence ID" value="QCZ92918.1"/>
    <property type="molecule type" value="Genomic_DNA"/>
</dbReference>
<protein>
    <submittedName>
        <fullName evidence="2">Uncharacterized protein</fullName>
    </submittedName>
</protein>
<gene>
    <name evidence="2" type="ORF">FBQ74_05185</name>
</gene>
<dbReference type="AlphaFoldDB" id="A0A5B7YBM1"/>
<keyword evidence="1" id="KW-0812">Transmembrane</keyword>
<organism evidence="2 3">
    <name type="scientific">Salinimonas iocasae</name>
    <dbReference type="NCBI Taxonomy" id="2572577"/>
    <lineage>
        <taxon>Bacteria</taxon>
        <taxon>Pseudomonadati</taxon>
        <taxon>Pseudomonadota</taxon>
        <taxon>Gammaproteobacteria</taxon>
        <taxon>Alteromonadales</taxon>
        <taxon>Alteromonadaceae</taxon>
        <taxon>Alteromonas/Salinimonas group</taxon>
        <taxon>Salinimonas</taxon>
    </lineage>
</organism>
<keyword evidence="1" id="KW-1133">Transmembrane helix</keyword>
<keyword evidence="3" id="KW-1185">Reference proteome</keyword>